<dbReference type="InterPro" id="IPR026881">
    <property type="entry name" value="WYL_dom"/>
</dbReference>
<dbReference type="RefSeq" id="WP_196589968.1">
    <property type="nucleotide sequence ID" value="NZ_WIQN01000023.1"/>
</dbReference>
<evidence type="ECO:0000313" key="3">
    <source>
        <dbReference type="EMBL" id="TCS81404.1"/>
    </source>
</evidence>
<accession>A0A4R3KDP4</accession>
<protein>
    <submittedName>
        <fullName evidence="3">Putative DNA-binding transcriptional regulator YafY</fullName>
    </submittedName>
</protein>
<sequence>MLQMGQVVNKQEMAIIYKVSDRSIQRDLDTIRNFFSDQCVKKGVIQEVEYDKKLNGYHLITEDVEYLTEGELLAICKILIESRAFSKEKLKSLLNKILKRCMTIKDCKKIVDYIANELFAYIDPKHVSADTERLWEIAEAIQHKQIIEFTYAGLNQTEAKLHRIMPVGILFSEYYFYIMGIINDSEKRKHFHLKDDQSPTIYRIDRIKSINILKETFKIAYRNKFKEGEYKNRTQYMFGGKTQRIRFRYFGASIEAVLDRLPTATVIKEKGSRHVIEAEVFGTGILMWLLSQGRKVEVLSPPQLRTAWEEEAKAIVAMAMKGAS</sequence>
<dbReference type="AlphaFoldDB" id="A0A4R3KDP4"/>
<dbReference type="Proteomes" id="UP000295188">
    <property type="component" value="Unassembled WGS sequence"/>
</dbReference>
<dbReference type="PROSITE" id="PS52050">
    <property type="entry name" value="WYL"/>
    <property type="match status" value="1"/>
</dbReference>
<evidence type="ECO:0000259" key="2">
    <source>
        <dbReference type="Pfam" id="PF25583"/>
    </source>
</evidence>
<dbReference type="Pfam" id="PF25583">
    <property type="entry name" value="WCX"/>
    <property type="match status" value="1"/>
</dbReference>
<comment type="caution">
    <text evidence="3">The sequence shown here is derived from an EMBL/GenBank/DDBJ whole genome shotgun (WGS) entry which is preliminary data.</text>
</comment>
<proteinExistence type="predicted"/>
<gene>
    <name evidence="3" type="ORF">EDC37_102105</name>
</gene>
<dbReference type="Pfam" id="PF13280">
    <property type="entry name" value="WYL"/>
    <property type="match status" value="1"/>
</dbReference>
<evidence type="ECO:0000313" key="4">
    <source>
        <dbReference type="Proteomes" id="UP000295188"/>
    </source>
</evidence>
<evidence type="ECO:0000259" key="1">
    <source>
        <dbReference type="Pfam" id="PF13280"/>
    </source>
</evidence>
<feature type="domain" description="WYL" evidence="1">
    <location>
        <begin position="136"/>
        <end position="210"/>
    </location>
</feature>
<keyword evidence="3" id="KW-0238">DNA-binding</keyword>
<dbReference type="PANTHER" id="PTHR34580">
    <property type="match status" value="1"/>
</dbReference>
<dbReference type="InterPro" id="IPR057727">
    <property type="entry name" value="WCX_dom"/>
</dbReference>
<organism evidence="3 4">
    <name type="scientific">Pectinatus cerevisiiphilus</name>
    <dbReference type="NCBI Taxonomy" id="86956"/>
    <lineage>
        <taxon>Bacteria</taxon>
        <taxon>Bacillati</taxon>
        <taxon>Bacillota</taxon>
        <taxon>Negativicutes</taxon>
        <taxon>Selenomonadales</taxon>
        <taxon>Selenomonadaceae</taxon>
        <taxon>Pectinatus</taxon>
    </lineage>
</organism>
<keyword evidence="4" id="KW-1185">Reference proteome</keyword>
<dbReference type="PANTHER" id="PTHR34580:SF1">
    <property type="entry name" value="PROTEIN PAFC"/>
    <property type="match status" value="1"/>
</dbReference>
<name>A0A4R3KDP4_9FIRM</name>
<dbReference type="InterPro" id="IPR051534">
    <property type="entry name" value="CBASS_pafABC_assoc_protein"/>
</dbReference>
<dbReference type="GO" id="GO:0003677">
    <property type="term" value="F:DNA binding"/>
    <property type="evidence" value="ECO:0007669"/>
    <property type="project" value="UniProtKB-KW"/>
</dbReference>
<reference evidence="3 4" key="1">
    <citation type="submission" date="2019-03" db="EMBL/GenBank/DDBJ databases">
        <title>Genomic Encyclopedia of Type Strains, Phase IV (KMG-IV): sequencing the most valuable type-strain genomes for metagenomic binning, comparative biology and taxonomic classification.</title>
        <authorList>
            <person name="Goeker M."/>
        </authorList>
    </citation>
    <scope>NUCLEOTIDE SEQUENCE [LARGE SCALE GENOMIC DNA]</scope>
    <source>
        <strain evidence="3 4">DSM 20467</strain>
    </source>
</reference>
<dbReference type="EMBL" id="SMAA01000002">
    <property type="protein sequence ID" value="TCS81404.1"/>
    <property type="molecule type" value="Genomic_DNA"/>
</dbReference>
<feature type="domain" description="WCX" evidence="2">
    <location>
        <begin position="245"/>
        <end position="315"/>
    </location>
</feature>